<sequence>MVNSHEQDFHSGTQFTVGALSDSVYEYILKMVALLGGSDMYETMYDMAVDAIVKHIIFRPMVPGDLDILLAGKVSAFDTAHVVHQPDAEHLGCFIGGLMALGGRMLSNKSHIEIGRKLTEGCIWSYDALPLGIGPEDMSLVACESRTHCPWNESTWHAAVLDRHPPSQVRYSTPRRVLDVHTIIRTERLPPAFAAMTNKHYILRPEALESVFVLYRITGDPKLRDDAWRMFTRIQNATRTDLANSAISDVTDPTAPKMDEMESFWLAETLKYLYLIFSNSNLVNLNDWVLNTEAHPLRRSRERGWIR</sequence>
<reference evidence="9" key="1">
    <citation type="submission" date="2023-08" db="EMBL/GenBank/DDBJ databases">
        <title>Black Yeasts Isolated from many extreme environments.</title>
        <authorList>
            <person name="Coleine C."/>
            <person name="Stajich J.E."/>
            <person name="Selbmann L."/>
        </authorList>
    </citation>
    <scope>NUCLEOTIDE SEQUENCE</scope>
    <source>
        <strain evidence="9">CCFEE 5810</strain>
    </source>
</reference>
<comment type="cofactor">
    <cofactor evidence="1 6">
        <name>Ca(2+)</name>
        <dbReference type="ChEBI" id="CHEBI:29108"/>
    </cofactor>
</comment>
<dbReference type="InterPro" id="IPR001382">
    <property type="entry name" value="Glyco_hydro_47"/>
</dbReference>
<dbReference type="PRINTS" id="PR00747">
    <property type="entry name" value="GLYHDRLASE47"/>
</dbReference>
<keyword evidence="8" id="KW-0326">Glycosidase</keyword>
<accession>A0AAN7VRE4</accession>
<dbReference type="InterPro" id="IPR050749">
    <property type="entry name" value="Glycosyl_Hydrolase_47"/>
</dbReference>
<evidence type="ECO:0000256" key="1">
    <source>
        <dbReference type="ARBA" id="ARBA00001913"/>
    </source>
</evidence>
<organism evidence="9 10">
    <name type="scientific">Elasticomyces elasticus</name>
    <dbReference type="NCBI Taxonomy" id="574655"/>
    <lineage>
        <taxon>Eukaryota</taxon>
        <taxon>Fungi</taxon>
        <taxon>Dikarya</taxon>
        <taxon>Ascomycota</taxon>
        <taxon>Pezizomycotina</taxon>
        <taxon>Dothideomycetes</taxon>
        <taxon>Dothideomycetidae</taxon>
        <taxon>Mycosphaerellales</taxon>
        <taxon>Teratosphaeriaceae</taxon>
        <taxon>Elasticomyces</taxon>
    </lineage>
</organism>
<dbReference type="SUPFAM" id="SSF48225">
    <property type="entry name" value="Seven-hairpin glycosidases"/>
    <property type="match status" value="1"/>
</dbReference>
<dbReference type="EMBL" id="JAVRQU010000008">
    <property type="protein sequence ID" value="KAK5699760.1"/>
    <property type="molecule type" value="Genomic_DNA"/>
</dbReference>
<keyword evidence="4 8" id="KW-0378">Hydrolase</keyword>
<protein>
    <recommendedName>
        <fullName evidence="8">alpha-1,2-Mannosidase</fullName>
        <ecNumber evidence="8">3.2.1.-</ecNumber>
    </recommendedName>
</protein>
<dbReference type="InterPro" id="IPR012341">
    <property type="entry name" value="6hp_glycosidase-like_sf"/>
</dbReference>
<dbReference type="PANTHER" id="PTHR11742">
    <property type="entry name" value="MANNOSYL-OLIGOSACCHARIDE ALPHA-1,2-MANNOSIDASE-RELATED"/>
    <property type="match status" value="1"/>
</dbReference>
<dbReference type="GO" id="GO:0005509">
    <property type="term" value="F:calcium ion binding"/>
    <property type="evidence" value="ECO:0007669"/>
    <property type="project" value="InterPro"/>
</dbReference>
<dbReference type="GO" id="GO:0005783">
    <property type="term" value="C:endoplasmic reticulum"/>
    <property type="evidence" value="ECO:0007669"/>
    <property type="project" value="TreeGrafter"/>
</dbReference>
<feature type="disulfide bond" evidence="7">
    <location>
        <begin position="93"/>
        <end position="122"/>
    </location>
</feature>
<evidence type="ECO:0000256" key="2">
    <source>
        <dbReference type="ARBA" id="ARBA00004922"/>
    </source>
</evidence>
<dbReference type="EC" id="3.2.1.-" evidence="8"/>
<evidence type="ECO:0000256" key="3">
    <source>
        <dbReference type="ARBA" id="ARBA00007658"/>
    </source>
</evidence>
<dbReference type="AlphaFoldDB" id="A0AAN7VRE4"/>
<keyword evidence="6" id="KW-0106">Calcium</keyword>
<dbReference type="InterPro" id="IPR036026">
    <property type="entry name" value="Seven-hairpin_glycosidases"/>
</dbReference>
<evidence type="ECO:0000313" key="10">
    <source>
        <dbReference type="Proteomes" id="UP001310594"/>
    </source>
</evidence>
<evidence type="ECO:0000256" key="7">
    <source>
        <dbReference type="PIRSR" id="PIRSR601382-3"/>
    </source>
</evidence>
<evidence type="ECO:0000256" key="6">
    <source>
        <dbReference type="PIRSR" id="PIRSR601382-2"/>
    </source>
</evidence>
<dbReference type="Pfam" id="PF01532">
    <property type="entry name" value="Glyco_hydro_47"/>
    <property type="match status" value="1"/>
</dbReference>
<evidence type="ECO:0000313" key="9">
    <source>
        <dbReference type="EMBL" id="KAK5699760.1"/>
    </source>
</evidence>
<dbReference type="GO" id="GO:0004571">
    <property type="term" value="F:mannosyl-oligosaccharide 1,2-alpha-mannosidase activity"/>
    <property type="evidence" value="ECO:0007669"/>
    <property type="project" value="InterPro"/>
</dbReference>
<comment type="caution">
    <text evidence="9">The sequence shown here is derived from an EMBL/GenBank/DDBJ whole genome shotgun (WGS) entry which is preliminary data.</text>
</comment>
<keyword evidence="6" id="KW-0479">Metal-binding</keyword>
<gene>
    <name evidence="9" type="ORF">LTR97_005891</name>
</gene>
<feature type="binding site" evidence="6">
    <location>
        <position position="292"/>
    </location>
    <ligand>
        <name>Ca(2+)</name>
        <dbReference type="ChEBI" id="CHEBI:29108"/>
    </ligand>
</feature>
<comment type="pathway">
    <text evidence="2">Protein modification; protein glycosylation.</text>
</comment>
<evidence type="ECO:0000256" key="5">
    <source>
        <dbReference type="ARBA" id="ARBA00023157"/>
    </source>
</evidence>
<proteinExistence type="inferred from homology"/>
<name>A0AAN7VRE4_9PEZI</name>
<keyword evidence="5 7" id="KW-1015">Disulfide bond</keyword>
<comment type="similarity">
    <text evidence="3 8">Belongs to the glycosyl hydrolase 47 family.</text>
</comment>
<dbReference type="Proteomes" id="UP001310594">
    <property type="component" value="Unassembled WGS sequence"/>
</dbReference>
<dbReference type="GO" id="GO:0036503">
    <property type="term" value="P:ERAD pathway"/>
    <property type="evidence" value="ECO:0007669"/>
    <property type="project" value="UniProtKB-ARBA"/>
</dbReference>
<dbReference type="GO" id="GO:0005975">
    <property type="term" value="P:carbohydrate metabolic process"/>
    <property type="evidence" value="ECO:0007669"/>
    <property type="project" value="InterPro"/>
</dbReference>
<dbReference type="Gene3D" id="1.50.10.10">
    <property type="match status" value="1"/>
</dbReference>
<evidence type="ECO:0000256" key="8">
    <source>
        <dbReference type="RuleBase" id="RU361193"/>
    </source>
</evidence>
<evidence type="ECO:0000256" key="4">
    <source>
        <dbReference type="ARBA" id="ARBA00022801"/>
    </source>
</evidence>
<dbReference type="GO" id="GO:0016020">
    <property type="term" value="C:membrane"/>
    <property type="evidence" value="ECO:0007669"/>
    <property type="project" value="InterPro"/>
</dbReference>
<dbReference type="PANTHER" id="PTHR11742:SF89">
    <property type="entry name" value="ALPHA-1,2-MANNOSIDASE"/>
    <property type="match status" value="1"/>
</dbReference>